<feature type="binding site" evidence="10">
    <location>
        <begin position="10"/>
        <end position="17"/>
    </location>
    <ligand>
        <name>ATP</name>
        <dbReference type="ChEBI" id="CHEBI:30616"/>
    </ligand>
</feature>
<comment type="cofactor">
    <cofactor evidence="1 10">
        <name>Mg(2+)</name>
        <dbReference type="ChEBI" id="CHEBI:18420"/>
    </cofactor>
</comment>
<evidence type="ECO:0000259" key="11">
    <source>
        <dbReference type="PROSITE" id="PS50052"/>
    </source>
</evidence>
<reference evidence="12" key="1">
    <citation type="submission" date="2022-07" db="EMBL/GenBank/DDBJ databases">
        <title>Enhanced cultured diversity of the mouse gut microbiota enables custom-made synthetic communities.</title>
        <authorList>
            <person name="Afrizal A."/>
        </authorList>
    </citation>
    <scope>NUCLEOTIDE SEQUENCE</scope>
    <source>
        <strain evidence="12">DSM 28593</strain>
    </source>
</reference>
<evidence type="ECO:0000256" key="7">
    <source>
        <dbReference type="ARBA" id="ARBA00022840"/>
    </source>
</evidence>
<dbReference type="Gene3D" id="3.40.50.300">
    <property type="entry name" value="P-loop containing nucleotide triphosphate hydrolases"/>
    <property type="match status" value="1"/>
</dbReference>
<keyword evidence="7 10" id="KW-0067">ATP-binding</keyword>
<dbReference type="PANTHER" id="PTHR11088">
    <property type="entry name" value="TRNA DIMETHYLALLYLTRANSFERASE"/>
    <property type="match status" value="1"/>
</dbReference>
<comment type="catalytic activity">
    <reaction evidence="9 10">
        <text>adenosine(37) in tRNA + dimethylallyl diphosphate = N(6)-dimethylallyladenosine(37) in tRNA + diphosphate</text>
        <dbReference type="Rhea" id="RHEA:26482"/>
        <dbReference type="Rhea" id="RHEA-COMP:10162"/>
        <dbReference type="Rhea" id="RHEA-COMP:10375"/>
        <dbReference type="ChEBI" id="CHEBI:33019"/>
        <dbReference type="ChEBI" id="CHEBI:57623"/>
        <dbReference type="ChEBI" id="CHEBI:74411"/>
        <dbReference type="ChEBI" id="CHEBI:74415"/>
        <dbReference type="EC" id="2.5.1.75"/>
    </reaction>
</comment>
<dbReference type="RefSeq" id="WP_257529532.1">
    <property type="nucleotide sequence ID" value="NZ_JANKAS010000002.1"/>
</dbReference>
<comment type="similarity">
    <text evidence="3 10">Belongs to the IPP transferase family.</text>
</comment>
<dbReference type="Gene3D" id="1.10.20.140">
    <property type="match status" value="1"/>
</dbReference>
<evidence type="ECO:0000256" key="1">
    <source>
        <dbReference type="ARBA" id="ARBA00001946"/>
    </source>
</evidence>
<evidence type="ECO:0000256" key="4">
    <source>
        <dbReference type="ARBA" id="ARBA00022679"/>
    </source>
</evidence>
<feature type="domain" description="Guanylate kinase-like" evidence="11">
    <location>
        <begin position="3"/>
        <end position="213"/>
    </location>
</feature>
<evidence type="ECO:0000256" key="9">
    <source>
        <dbReference type="ARBA" id="ARBA00049563"/>
    </source>
</evidence>
<evidence type="ECO:0000256" key="6">
    <source>
        <dbReference type="ARBA" id="ARBA00022741"/>
    </source>
</evidence>
<comment type="subunit">
    <text evidence="10">Monomer.</text>
</comment>
<feature type="site" description="Interaction with substrate tRNA" evidence="10">
    <location>
        <position position="124"/>
    </location>
</feature>
<proteinExistence type="inferred from homology"/>
<name>A0AAE3HD19_9FIRM</name>
<evidence type="ECO:0000256" key="5">
    <source>
        <dbReference type="ARBA" id="ARBA00022694"/>
    </source>
</evidence>
<dbReference type="GO" id="GO:0005524">
    <property type="term" value="F:ATP binding"/>
    <property type="evidence" value="ECO:0007669"/>
    <property type="project" value="UniProtKB-UniRule"/>
</dbReference>
<dbReference type="InterPro" id="IPR008144">
    <property type="entry name" value="Guanylate_kin-like_dom"/>
</dbReference>
<dbReference type="GO" id="GO:0052381">
    <property type="term" value="F:tRNA dimethylallyltransferase activity"/>
    <property type="evidence" value="ECO:0007669"/>
    <property type="project" value="UniProtKB-UniRule"/>
</dbReference>
<comment type="function">
    <text evidence="2 10">Catalyzes the transfer of a dimethylallyl group onto the adenine at position 37 in tRNAs that read codons beginning with uridine, leading to the formation of N6-(dimethylallyl)adenosine (i(6)A).</text>
</comment>
<dbReference type="InterPro" id="IPR018022">
    <property type="entry name" value="IPT"/>
</dbReference>
<dbReference type="InterPro" id="IPR039657">
    <property type="entry name" value="Dimethylallyltransferase"/>
</dbReference>
<evidence type="ECO:0000313" key="12">
    <source>
        <dbReference type="EMBL" id="MCR1898071.1"/>
    </source>
</evidence>
<dbReference type="SUPFAM" id="SSF52540">
    <property type="entry name" value="P-loop containing nucleoside triphosphate hydrolases"/>
    <property type="match status" value="2"/>
</dbReference>
<comment type="caution">
    <text evidence="10">Lacks conserved residue(s) required for the propagation of feature annotation.</text>
</comment>
<accession>A0AAE3HD19</accession>
<dbReference type="Pfam" id="PF01715">
    <property type="entry name" value="IPPT"/>
    <property type="match status" value="1"/>
</dbReference>
<keyword evidence="6 10" id="KW-0547">Nucleotide-binding</keyword>
<evidence type="ECO:0000313" key="13">
    <source>
        <dbReference type="Proteomes" id="UP001205748"/>
    </source>
</evidence>
<dbReference type="Proteomes" id="UP001205748">
    <property type="component" value="Unassembled WGS sequence"/>
</dbReference>
<dbReference type="GO" id="GO:0006400">
    <property type="term" value="P:tRNA modification"/>
    <property type="evidence" value="ECO:0007669"/>
    <property type="project" value="TreeGrafter"/>
</dbReference>
<keyword evidence="13" id="KW-1185">Reference proteome</keyword>
<evidence type="ECO:0000256" key="3">
    <source>
        <dbReference type="ARBA" id="ARBA00005842"/>
    </source>
</evidence>
<dbReference type="FunFam" id="1.10.20.140:FF:000001">
    <property type="entry name" value="tRNA dimethylallyltransferase"/>
    <property type="match status" value="1"/>
</dbReference>
<keyword evidence="5 10" id="KW-0819">tRNA processing</keyword>
<dbReference type="EC" id="2.5.1.75" evidence="10"/>
<dbReference type="PANTHER" id="PTHR11088:SF60">
    <property type="entry name" value="TRNA DIMETHYLALLYLTRANSFERASE"/>
    <property type="match status" value="1"/>
</dbReference>
<dbReference type="EMBL" id="JANKAS010000002">
    <property type="protein sequence ID" value="MCR1898071.1"/>
    <property type="molecule type" value="Genomic_DNA"/>
</dbReference>
<evidence type="ECO:0000256" key="8">
    <source>
        <dbReference type="ARBA" id="ARBA00022842"/>
    </source>
</evidence>
<gene>
    <name evidence="10 12" type="primary">miaA</name>
    <name evidence="12" type="ORF">NSA47_03600</name>
</gene>
<organism evidence="12 13">
    <name type="scientific">Irregularibacter muris</name>
    <dbReference type="NCBI Taxonomy" id="1796619"/>
    <lineage>
        <taxon>Bacteria</taxon>
        <taxon>Bacillati</taxon>
        <taxon>Bacillota</taxon>
        <taxon>Clostridia</taxon>
        <taxon>Eubacteriales</taxon>
        <taxon>Eubacteriaceae</taxon>
        <taxon>Irregularibacter</taxon>
    </lineage>
</organism>
<comment type="caution">
    <text evidence="12">The sequence shown here is derived from an EMBL/GenBank/DDBJ whole genome shotgun (WGS) entry which is preliminary data.</text>
</comment>
<evidence type="ECO:0000256" key="10">
    <source>
        <dbReference type="HAMAP-Rule" id="MF_00185"/>
    </source>
</evidence>
<evidence type="ECO:0000256" key="2">
    <source>
        <dbReference type="ARBA" id="ARBA00003213"/>
    </source>
</evidence>
<dbReference type="NCBIfam" id="TIGR00174">
    <property type="entry name" value="miaA"/>
    <property type="match status" value="1"/>
</dbReference>
<keyword evidence="8 10" id="KW-0460">Magnesium</keyword>
<feature type="region of interest" description="Interaction with substrate tRNA" evidence="10">
    <location>
        <begin position="35"/>
        <end position="38"/>
    </location>
</feature>
<dbReference type="PROSITE" id="PS50052">
    <property type="entry name" value="GUANYLATE_KINASE_2"/>
    <property type="match status" value="1"/>
</dbReference>
<keyword evidence="4 10" id="KW-0808">Transferase</keyword>
<protein>
    <recommendedName>
        <fullName evidence="10">tRNA dimethylallyltransferase</fullName>
        <ecNumber evidence="10">2.5.1.75</ecNumber>
    </recommendedName>
    <alternativeName>
        <fullName evidence="10">Dimethylallyl diphosphate:tRNA dimethylallyltransferase</fullName>
        <shortName evidence="10">DMAPP:tRNA dimethylallyltransferase</shortName>
        <shortName evidence="10">DMATase</shortName>
    </alternativeName>
    <alternativeName>
        <fullName evidence="10">Isopentenyl-diphosphate:tRNA isopentenyltransferase</fullName>
        <shortName evidence="10">IPP transferase</shortName>
        <shortName evidence="10">IPPT</shortName>
        <shortName evidence="10">IPTase</shortName>
    </alternativeName>
</protein>
<dbReference type="InterPro" id="IPR027417">
    <property type="entry name" value="P-loop_NTPase"/>
</dbReference>
<dbReference type="HAMAP" id="MF_00185">
    <property type="entry name" value="IPP_trans"/>
    <property type="match status" value="1"/>
</dbReference>
<dbReference type="AlphaFoldDB" id="A0AAE3HD19"/>
<sequence length="317" mass="36649">MKKPLVVIVGPTAVGKTDISISVAKRLNSEIISADSMQIYKYMDIGTAKPTKGEMQGIPHYLIDEIEPDEEFNVALFQQKAFKYIDYILEKKKTPMVVGGTGLYVNSLVYPLNFTESISDPEYRIKIQALAKEKGNQYIHDLLKQVDSLSAEAIHPNNTKRIIRALEVYKNTGKTMSYYKEKTQIEDIPFSLVMIGLMMDRDILYQRINQRIDNMIEEGLIDEVKGLLDKGYDKDLVSMQGLGYKEIIGFLEGQLTLEESINLLKRDTRRFAKRQLTWFRRDKRIHWIKVDEYTSKADIIDDIIMLIETKFPFSKRV</sequence>
<feature type="site" description="Interaction with substrate tRNA" evidence="10">
    <location>
        <position position="101"/>
    </location>
</feature>
<feature type="binding site" evidence="10">
    <location>
        <begin position="12"/>
        <end position="17"/>
    </location>
    <ligand>
        <name>substrate</name>
    </ligand>
</feature>